<proteinExistence type="predicted"/>
<dbReference type="Gene3D" id="3.90.180.10">
    <property type="entry name" value="Medium-chain alcohol dehydrogenases, catalytic domain"/>
    <property type="match status" value="1"/>
</dbReference>
<feature type="domain" description="Enoyl reductase (ER)" evidence="1">
    <location>
        <begin position="17"/>
        <end position="342"/>
    </location>
</feature>
<evidence type="ECO:0000259" key="1">
    <source>
        <dbReference type="SMART" id="SM00829"/>
    </source>
</evidence>
<dbReference type="InterPro" id="IPR036291">
    <property type="entry name" value="NAD(P)-bd_dom_sf"/>
</dbReference>
<evidence type="ECO:0000313" key="2">
    <source>
        <dbReference type="EMBL" id="NED99942.1"/>
    </source>
</evidence>
<dbReference type="PANTHER" id="PTHR43677:SF4">
    <property type="entry name" value="QUINONE OXIDOREDUCTASE-LIKE PROTEIN 2"/>
    <property type="match status" value="1"/>
</dbReference>
<organism evidence="2 3">
    <name type="scientific">Phytoactinopolyspora halotolerans</name>
    <dbReference type="NCBI Taxonomy" id="1981512"/>
    <lineage>
        <taxon>Bacteria</taxon>
        <taxon>Bacillati</taxon>
        <taxon>Actinomycetota</taxon>
        <taxon>Actinomycetes</taxon>
        <taxon>Jiangellales</taxon>
        <taxon>Jiangellaceae</taxon>
        <taxon>Phytoactinopolyspora</taxon>
    </lineage>
</organism>
<dbReference type="AlphaFoldDB" id="A0A6L9S4L3"/>
<dbReference type="Proteomes" id="UP000475214">
    <property type="component" value="Unassembled WGS sequence"/>
</dbReference>
<name>A0A6L9S4L3_9ACTN</name>
<evidence type="ECO:0000313" key="3">
    <source>
        <dbReference type="Proteomes" id="UP000475214"/>
    </source>
</evidence>
<dbReference type="InterPro" id="IPR011032">
    <property type="entry name" value="GroES-like_sf"/>
</dbReference>
<dbReference type="InterPro" id="IPR020843">
    <property type="entry name" value="ER"/>
</dbReference>
<dbReference type="GO" id="GO:0016491">
    <property type="term" value="F:oxidoreductase activity"/>
    <property type="evidence" value="ECO:0007669"/>
    <property type="project" value="InterPro"/>
</dbReference>
<dbReference type="RefSeq" id="WP_163734817.1">
    <property type="nucleotide sequence ID" value="NZ_JAAGOA010000004.1"/>
</dbReference>
<reference evidence="2 3" key="1">
    <citation type="submission" date="2020-02" db="EMBL/GenBank/DDBJ databases">
        <authorList>
            <person name="Li X.-J."/>
            <person name="Han X.-M."/>
        </authorList>
    </citation>
    <scope>NUCLEOTIDE SEQUENCE [LARGE SCALE GENOMIC DNA]</scope>
    <source>
        <strain evidence="2 3">CCTCC AB 2017055</strain>
    </source>
</reference>
<dbReference type="SUPFAM" id="SSF50129">
    <property type="entry name" value="GroES-like"/>
    <property type="match status" value="1"/>
</dbReference>
<dbReference type="Pfam" id="PF13602">
    <property type="entry name" value="ADH_zinc_N_2"/>
    <property type="match status" value="1"/>
</dbReference>
<sequence>MELPDIPNRRIVVERFGDVDELRLVDEVLPAPPSGAVRVKVLAAGVGFTDIMARTGDYLLQRRTPLTPGYELVGEVVDARPGSSGAVPRWAQPGTRVAASLPHMGAYSEYVTMPDWLPVPVPDGLDTIAAASIPLDYLTALSLLETHGHVREGHAILVHGVSGGVGRAVVQLAHRAGVRIYGTASSATAQDMLADAGVRVIDYRRDDFEQVIKREEPHGVQAVFDHIGGDYLRRGLRILAPRGVLVSYAFSGRPGHMVADTIRGALTVTLLGLRPGKRTALCMVPRQIASDHHWYRDSLERLLTMAATGEIEPVVGATFALEKAADAHHALQRREASGKLVLTT</sequence>
<accession>A0A6L9S4L3</accession>
<comment type="caution">
    <text evidence="2">The sequence shown here is derived from an EMBL/GenBank/DDBJ whole genome shotgun (WGS) entry which is preliminary data.</text>
</comment>
<dbReference type="PANTHER" id="PTHR43677">
    <property type="entry name" value="SHORT-CHAIN DEHYDROGENASE/REDUCTASE"/>
    <property type="match status" value="1"/>
</dbReference>
<dbReference type="EMBL" id="JAAGOA010000004">
    <property type="protein sequence ID" value="NED99942.1"/>
    <property type="molecule type" value="Genomic_DNA"/>
</dbReference>
<protein>
    <submittedName>
        <fullName evidence="2">Zinc-binding dehydrogenase</fullName>
    </submittedName>
</protein>
<dbReference type="Gene3D" id="3.40.50.720">
    <property type="entry name" value="NAD(P)-binding Rossmann-like Domain"/>
    <property type="match status" value="1"/>
</dbReference>
<dbReference type="InterPro" id="IPR051397">
    <property type="entry name" value="Zn-ADH-like_protein"/>
</dbReference>
<gene>
    <name evidence="2" type="ORF">G1H10_07145</name>
</gene>
<dbReference type="InterPro" id="IPR013154">
    <property type="entry name" value="ADH-like_N"/>
</dbReference>
<dbReference type="SMART" id="SM00829">
    <property type="entry name" value="PKS_ER"/>
    <property type="match status" value="1"/>
</dbReference>
<dbReference type="SUPFAM" id="SSF51735">
    <property type="entry name" value="NAD(P)-binding Rossmann-fold domains"/>
    <property type="match status" value="1"/>
</dbReference>
<dbReference type="Pfam" id="PF08240">
    <property type="entry name" value="ADH_N"/>
    <property type="match status" value="1"/>
</dbReference>
<keyword evidence="3" id="KW-1185">Reference proteome</keyword>